<dbReference type="InterPro" id="IPR011250">
    <property type="entry name" value="OMP/PagP_B-barrel"/>
</dbReference>
<evidence type="ECO:0000313" key="3">
    <source>
        <dbReference type="Proteomes" id="UP000029554"/>
    </source>
</evidence>
<proteinExistence type="predicted"/>
<feature type="signal peptide" evidence="1">
    <location>
        <begin position="1"/>
        <end position="29"/>
    </location>
</feature>
<gene>
    <name evidence="2" type="ORF">LG45_10675</name>
</gene>
<dbReference type="OrthoDB" id="1352145at2"/>
<dbReference type="RefSeq" id="WP_035126923.1">
    <property type="nucleotide sequence ID" value="NZ_JRHH01000004.1"/>
</dbReference>
<keyword evidence="1" id="KW-0732">Signal</keyword>
<evidence type="ECO:0008006" key="4">
    <source>
        <dbReference type="Google" id="ProtNLM"/>
    </source>
</evidence>
<organism evidence="2 3">
    <name type="scientific">Flavobacterium aquatile LMG 4008 = ATCC 11947</name>
    <dbReference type="NCBI Taxonomy" id="1453498"/>
    <lineage>
        <taxon>Bacteria</taxon>
        <taxon>Pseudomonadati</taxon>
        <taxon>Bacteroidota</taxon>
        <taxon>Flavobacteriia</taxon>
        <taxon>Flavobacteriales</taxon>
        <taxon>Flavobacteriaceae</taxon>
        <taxon>Flavobacterium</taxon>
    </lineage>
</organism>
<name>A0A095SSK5_9FLAO</name>
<dbReference type="eggNOG" id="COG2885">
    <property type="taxonomic scope" value="Bacteria"/>
</dbReference>
<protein>
    <recommendedName>
        <fullName evidence="4">Outer membrane protein beta-barrel domain-containing protein</fullName>
    </recommendedName>
</protein>
<comment type="caution">
    <text evidence="2">The sequence shown here is derived from an EMBL/GenBank/DDBJ whole genome shotgun (WGS) entry which is preliminary data.</text>
</comment>
<dbReference type="AlphaFoldDB" id="A0A095SSK5"/>
<dbReference type="Proteomes" id="UP000029554">
    <property type="component" value="Unassembled WGS sequence"/>
</dbReference>
<feature type="chain" id="PRO_5001909603" description="Outer membrane protein beta-barrel domain-containing protein" evidence="1">
    <location>
        <begin position="30"/>
        <end position="239"/>
    </location>
</feature>
<sequence length="239" mass="27035">MNRFAKKIIIMKRILLVLSFFILCMNSFSQEKNDSISVNKAKTNRWSIDFAFGSSRGIKPYNDGYFSSENDKVLGELNLNSVGIGARFYMNKSVTFKSDLTFDRFTPNNVKSINFDVAQFRLSIQTMFNLNTVFGINHTSRFNLPIHLGVNIASLKTIKSSENQVIGSPDYILGVIYGFAPMYNVSKNVALFVDLSLINNFRQHHTWDGNISDEKNNLNGQMSAISLGLNFKLGKKIQN</sequence>
<dbReference type="SUPFAM" id="SSF56925">
    <property type="entry name" value="OMPA-like"/>
    <property type="match status" value="1"/>
</dbReference>
<evidence type="ECO:0000256" key="1">
    <source>
        <dbReference type="SAM" id="SignalP"/>
    </source>
</evidence>
<dbReference type="STRING" id="1453498.LG45_10675"/>
<reference evidence="2 3" key="1">
    <citation type="submission" date="2014-09" db="EMBL/GenBank/DDBJ databases">
        <title>Whole Genome Shotgun of Flavobacterium aquatile LMG 4008.</title>
        <authorList>
            <person name="Gale A.N."/>
            <person name="Pipes S.E."/>
            <person name="Newman J.D."/>
        </authorList>
    </citation>
    <scope>NUCLEOTIDE SEQUENCE [LARGE SCALE GENOMIC DNA]</scope>
    <source>
        <strain evidence="2 3">LMG 4008</strain>
    </source>
</reference>
<keyword evidence="3" id="KW-1185">Reference proteome</keyword>
<accession>A0A095SSK5</accession>
<evidence type="ECO:0000313" key="2">
    <source>
        <dbReference type="EMBL" id="KGD67591.1"/>
    </source>
</evidence>
<dbReference type="EMBL" id="JRHH01000004">
    <property type="protein sequence ID" value="KGD67591.1"/>
    <property type="molecule type" value="Genomic_DNA"/>
</dbReference>